<dbReference type="Gene3D" id="3.30.565.10">
    <property type="entry name" value="Histidine kinase-like ATPase, C-terminal domain"/>
    <property type="match status" value="1"/>
</dbReference>
<keyword evidence="5" id="KW-0902">Two-component regulatory system</keyword>
<feature type="transmembrane region" description="Helical" evidence="6">
    <location>
        <begin position="33"/>
        <end position="56"/>
    </location>
</feature>
<comment type="catalytic activity">
    <reaction evidence="1">
        <text>ATP + protein L-histidine = ADP + protein N-phospho-L-histidine.</text>
        <dbReference type="EC" id="2.7.13.3"/>
    </reaction>
</comment>
<organism evidence="8 9">
    <name type="scientific">Peptoanaerobacter stomatis</name>
    <dbReference type="NCBI Taxonomy" id="796937"/>
    <lineage>
        <taxon>Bacteria</taxon>
        <taxon>Bacillati</taxon>
        <taxon>Bacillota</taxon>
        <taxon>Clostridia</taxon>
        <taxon>Peptostreptococcales</taxon>
        <taxon>Filifactoraceae</taxon>
        <taxon>Peptoanaerobacter</taxon>
    </lineage>
</organism>
<dbReference type="PANTHER" id="PTHR24421:SF10">
    <property type="entry name" value="NITRATE_NITRITE SENSOR PROTEIN NARQ"/>
    <property type="match status" value="1"/>
</dbReference>
<dbReference type="HOGENOM" id="CLU_468284_0_0_9"/>
<dbReference type="Pfam" id="PF16927">
    <property type="entry name" value="HisKA_7TM"/>
    <property type="match status" value="1"/>
</dbReference>
<dbReference type="RefSeq" id="WP_009525284.1">
    <property type="nucleotide sequence ID" value="NZ_JH414551.1"/>
</dbReference>
<dbReference type="EMBL" id="AFZE01000002">
    <property type="protein sequence ID" value="EHL16502.1"/>
    <property type="molecule type" value="Genomic_DNA"/>
</dbReference>
<feature type="transmembrane region" description="Helical" evidence="6">
    <location>
        <begin position="102"/>
        <end position="119"/>
    </location>
</feature>
<evidence type="ECO:0000256" key="3">
    <source>
        <dbReference type="ARBA" id="ARBA00022679"/>
    </source>
</evidence>
<keyword evidence="3" id="KW-0808">Transferase</keyword>
<dbReference type="Proteomes" id="UP000006437">
    <property type="component" value="Unassembled WGS sequence"/>
</dbReference>
<dbReference type="InterPro" id="IPR031621">
    <property type="entry name" value="HisKA_7TM"/>
</dbReference>
<evidence type="ECO:0000256" key="1">
    <source>
        <dbReference type="ARBA" id="ARBA00000085"/>
    </source>
</evidence>
<reference evidence="8 9" key="1">
    <citation type="submission" date="2011-08" db="EMBL/GenBank/DDBJ databases">
        <title>The Genome Sequence of Eubacteriaceae bacterium ACC19a.</title>
        <authorList>
            <consortium name="The Broad Institute Genome Sequencing Platform"/>
            <person name="Earl A."/>
            <person name="Ward D."/>
            <person name="Feldgarden M."/>
            <person name="Gevers D."/>
            <person name="Sizova M."/>
            <person name="Hazen A."/>
            <person name="Epstein S."/>
            <person name="Young S.K."/>
            <person name="Zeng Q."/>
            <person name="Gargeya S."/>
            <person name="Fitzgerald M."/>
            <person name="Haas B."/>
            <person name="Abouelleil A."/>
            <person name="Alvarado L."/>
            <person name="Arachchi H.M."/>
            <person name="Berlin A."/>
            <person name="Brown A."/>
            <person name="Chapman S.B."/>
            <person name="Chen Z."/>
            <person name="Dunbar C."/>
            <person name="Freedman E."/>
            <person name="Gearin G."/>
            <person name="Gellesch M."/>
            <person name="Goldberg J."/>
            <person name="Griggs A."/>
            <person name="Gujja S."/>
            <person name="Heiman D."/>
            <person name="Howarth C."/>
            <person name="Larson L."/>
            <person name="Lui A."/>
            <person name="MacDonald P.J.P."/>
            <person name="Montmayeur A."/>
            <person name="Murphy C."/>
            <person name="Neiman D."/>
            <person name="Pearson M."/>
            <person name="Priest M."/>
            <person name="Roberts A."/>
            <person name="Saif S."/>
            <person name="Shea T."/>
            <person name="Shenoy N."/>
            <person name="Sisk P."/>
            <person name="Stolte C."/>
            <person name="Sykes S."/>
            <person name="Wortman J."/>
            <person name="Nusbaum C."/>
            <person name="Birren B."/>
        </authorList>
    </citation>
    <scope>NUCLEOTIDE SEQUENCE [LARGE SCALE GENOMIC DNA]</scope>
    <source>
        <strain evidence="8 9">ACC19a</strain>
    </source>
</reference>
<evidence type="ECO:0000313" key="9">
    <source>
        <dbReference type="Proteomes" id="UP000006437"/>
    </source>
</evidence>
<feature type="transmembrane region" description="Helical" evidence="6">
    <location>
        <begin position="173"/>
        <end position="191"/>
    </location>
</feature>
<dbReference type="SUPFAM" id="SSF55874">
    <property type="entry name" value="ATPase domain of HSP90 chaperone/DNA topoisomerase II/histidine kinase"/>
    <property type="match status" value="1"/>
</dbReference>
<feature type="domain" description="Histidine kinase N-terminal 7TM region" evidence="7">
    <location>
        <begin position="10"/>
        <end position="225"/>
    </location>
</feature>
<feature type="transmembrane region" description="Helical" evidence="6">
    <location>
        <begin position="62"/>
        <end position="82"/>
    </location>
</feature>
<keyword evidence="6" id="KW-1133">Transmembrane helix</keyword>
<evidence type="ECO:0000313" key="8">
    <source>
        <dbReference type="EMBL" id="EHL16502.1"/>
    </source>
</evidence>
<dbReference type="GO" id="GO:0004673">
    <property type="term" value="F:protein histidine kinase activity"/>
    <property type="evidence" value="ECO:0007669"/>
    <property type="project" value="UniProtKB-EC"/>
</dbReference>
<dbReference type="PANTHER" id="PTHR24421">
    <property type="entry name" value="NITRATE/NITRITE SENSOR PROTEIN NARX-RELATED"/>
    <property type="match status" value="1"/>
</dbReference>
<proteinExistence type="predicted"/>
<sequence>MSEHIRVQILIISVIIQLFTITYFLIFARKSKILSSFIVFNVLMIFWNFAYIIEIFQKNSKYIWIFTSISYTAVSFLGVAYFNFVKNYTSDNNKITKKLEKILLISSSIIVLFIWSNPYHNLFYIYKQNEYKFAILYYTLFIQTHIAVLISIARMIKYIKINRLNKNEYYQSIYLIALPLIVSTYNIIHNINHTQKIELTSAIFSILVSIFAILSFKYKFFDYLPLGINKAFDIFISPTVIIDIGGTVIKENQALKALLKKDMNTIDDFISTLWFISNEKDTIKEIKNKETAEQKITIDTKTYMLSKIPMKEKNKTILHIITLTDISHYIQEEKENQIRQIFSNLHDDIGNNLTAISKIQESIIIDIEKNDIERVIKLAEKSYELSTLATKKLRQSVTNIKNIQNQNKLSQKLNTLKETFKIANIEIDIYNEYEDYEIDRELTQILYNISQESITNAIKHGKADKITILIKKSDTMNIHIIDNGIGTKEIKKGNGLNAIADKLKKYEHTLNFISSENNGFITKIIIKGIKK</sequence>
<keyword evidence="6" id="KW-0472">Membrane</keyword>
<evidence type="ECO:0000259" key="7">
    <source>
        <dbReference type="Pfam" id="PF16927"/>
    </source>
</evidence>
<protein>
    <recommendedName>
        <fullName evidence="2">histidine kinase</fullName>
        <ecNumber evidence="2">2.7.13.3</ecNumber>
    </recommendedName>
</protein>
<evidence type="ECO:0000256" key="2">
    <source>
        <dbReference type="ARBA" id="ARBA00012438"/>
    </source>
</evidence>
<dbReference type="AlphaFoldDB" id="G9WXZ8"/>
<dbReference type="GO" id="GO:0000160">
    <property type="term" value="P:phosphorelay signal transduction system"/>
    <property type="evidence" value="ECO:0007669"/>
    <property type="project" value="UniProtKB-KW"/>
</dbReference>
<keyword evidence="6" id="KW-0812">Transmembrane</keyword>
<evidence type="ECO:0000256" key="5">
    <source>
        <dbReference type="ARBA" id="ARBA00023012"/>
    </source>
</evidence>
<feature type="transmembrane region" description="Helical" evidence="6">
    <location>
        <begin position="197"/>
        <end position="216"/>
    </location>
</feature>
<dbReference type="EC" id="2.7.13.3" evidence="2"/>
<dbReference type="BioCyc" id="EBAC796937-HMP:GMGH-1051-MONOMER"/>
<comment type="caution">
    <text evidence="8">The sequence shown here is derived from an EMBL/GenBank/DDBJ whole genome shotgun (WGS) entry which is preliminary data.</text>
</comment>
<evidence type="ECO:0000256" key="6">
    <source>
        <dbReference type="SAM" id="Phobius"/>
    </source>
</evidence>
<dbReference type="InterPro" id="IPR036890">
    <property type="entry name" value="HATPase_C_sf"/>
</dbReference>
<accession>G9WXZ8</accession>
<feature type="transmembrane region" description="Helical" evidence="6">
    <location>
        <begin position="6"/>
        <end position="26"/>
    </location>
</feature>
<evidence type="ECO:0000256" key="4">
    <source>
        <dbReference type="ARBA" id="ARBA00022777"/>
    </source>
</evidence>
<feature type="transmembrane region" description="Helical" evidence="6">
    <location>
        <begin position="131"/>
        <end position="152"/>
    </location>
</feature>
<name>G9WXZ8_9FIRM</name>
<dbReference type="InterPro" id="IPR050482">
    <property type="entry name" value="Sensor_HK_TwoCompSys"/>
</dbReference>
<keyword evidence="4" id="KW-0418">Kinase</keyword>
<gene>
    <name evidence="8" type="ORF">HMPREF9629_01049</name>
</gene>